<dbReference type="NCBIfam" id="TIGR00177">
    <property type="entry name" value="molyb_syn"/>
    <property type="match status" value="1"/>
</dbReference>
<dbReference type="FunFam" id="3.40.980.10:FF:000004">
    <property type="entry name" value="Molybdopterin molybdenumtransferase"/>
    <property type="match status" value="1"/>
</dbReference>
<dbReference type="GO" id="GO:0061599">
    <property type="term" value="F:molybdopterin molybdotransferase activity"/>
    <property type="evidence" value="ECO:0007669"/>
    <property type="project" value="UniProtKB-UniRule"/>
</dbReference>
<dbReference type="Gene3D" id="2.40.340.10">
    <property type="entry name" value="MoeA, C-terminal, domain IV"/>
    <property type="match status" value="1"/>
</dbReference>
<evidence type="ECO:0000256" key="6">
    <source>
        <dbReference type="ARBA" id="ARBA00021108"/>
    </source>
</evidence>
<comment type="catalytic activity">
    <reaction evidence="12">
        <text>adenylyl-molybdopterin + molybdate = Mo-molybdopterin + AMP + H(+)</text>
        <dbReference type="Rhea" id="RHEA:35047"/>
        <dbReference type="ChEBI" id="CHEBI:15378"/>
        <dbReference type="ChEBI" id="CHEBI:36264"/>
        <dbReference type="ChEBI" id="CHEBI:62727"/>
        <dbReference type="ChEBI" id="CHEBI:71302"/>
        <dbReference type="ChEBI" id="CHEBI:456215"/>
        <dbReference type="EC" id="2.10.1.1"/>
    </reaction>
</comment>
<dbReference type="InterPro" id="IPR005111">
    <property type="entry name" value="MoeA_C_domain_IV"/>
</dbReference>
<dbReference type="AlphaFoldDB" id="A0AA44KWG5"/>
<dbReference type="PANTHER" id="PTHR10192">
    <property type="entry name" value="MOLYBDOPTERIN BIOSYNTHESIS PROTEIN"/>
    <property type="match status" value="1"/>
</dbReference>
<comment type="caution">
    <text evidence="15">The sequence shown here is derived from an EMBL/GenBank/DDBJ whole genome shotgun (WGS) entry which is preliminary data.</text>
</comment>
<dbReference type="InterPro" id="IPR036425">
    <property type="entry name" value="MoaB/Mog-like_dom_sf"/>
</dbReference>
<dbReference type="InterPro" id="IPR001453">
    <property type="entry name" value="MoaB/Mog_dom"/>
</dbReference>
<evidence type="ECO:0000256" key="10">
    <source>
        <dbReference type="ARBA" id="ARBA00022842"/>
    </source>
</evidence>
<proteinExistence type="inferred from homology"/>
<dbReference type="SUPFAM" id="SSF63867">
    <property type="entry name" value="MoeA C-terminal domain-like"/>
    <property type="match status" value="1"/>
</dbReference>
<evidence type="ECO:0000256" key="13">
    <source>
        <dbReference type="RuleBase" id="RU365090"/>
    </source>
</evidence>
<keyword evidence="8 13" id="KW-0808">Transferase</keyword>
<protein>
    <recommendedName>
        <fullName evidence="6 13">Molybdopterin molybdenumtransferase</fullName>
        <ecNumber evidence="5 13">2.10.1.1</ecNumber>
    </recommendedName>
</protein>
<dbReference type="EC" id="2.10.1.1" evidence="5 13"/>
<evidence type="ECO:0000256" key="9">
    <source>
        <dbReference type="ARBA" id="ARBA00022723"/>
    </source>
</evidence>
<keyword evidence="11 13" id="KW-0501">Molybdenum cofactor biosynthesis</keyword>
<dbReference type="EMBL" id="MACH01000079">
    <property type="protein sequence ID" value="OJE46523.1"/>
    <property type="molecule type" value="Genomic_DNA"/>
</dbReference>
<dbReference type="InterPro" id="IPR036135">
    <property type="entry name" value="MoeA_linker/N_sf"/>
</dbReference>
<evidence type="ECO:0000256" key="3">
    <source>
        <dbReference type="ARBA" id="ARBA00005046"/>
    </source>
</evidence>
<dbReference type="GO" id="GO:0005829">
    <property type="term" value="C:cytosol"/>
    <property type="evidence" value="ECO:0007669"/>
    <property type="project" value="TreeGrafter"/>
</dbReference>
<dbReference type="Pfam" id="PF00994">
    <property type="entry name" value="MoCF_biosynth"/>
    <property type="match status" value="1"/>
</dbReference>
<keyword evidence="9 13" id="KW-0479">Metal-binding</keyword>
<evidence type="ECO:0000256" key="5">
    <source>
        <dbReference type="ARBA" id="ARBA00013269"/>
    </source>
</evidence>
<comment type="similarity">
    <text evidence="4 13">Belongs to the MoeA family.</text>
</comment>
<evidence type="ECO:0000256" key="11">
    <source>
        <dbReference type="ARBA" id="ARBA00023150"/>
    </source>
</evidence>
<dbReference type="Gene3D" id="3.90.105.10">
    <property type="entry name" value="Molybdopterin biosynthesis moea protein, domain 2"/>
    <property type="match status" value="1"/>
</dbReference>
<evidence type="ECO:0000256" key="2">
    <source>
        <dbReference type="ARBA" id="ARBA00002901"/>
    </source>
</evidence>
<evidence type="ECO:0000313" key="15">
    <source>
        <dbReference type="EMBL" id="OJE46523.1"/>
    </source>
</evidence>
<evidence type="ECO:0000256" key="7">
    <source>
        <dbReference type="ARBA" id="ARBA00022505"/>
    </source>
</evidence>
<dbReference type="InterPro" id="IPR005110">
    <property type="entry name" value="MoeA_linker/N"/>
</dbReference>
<dbReference type="PANTHER" id="PTHR10192:SF5">
    <property type="entry name" value="GEPHYRIN"/>
    <property type="match status" value="1"/>
</dbReference>
<dbReference type="InterPro" id="IPR038987">
    <property type="entry name" value="MoeA-like"/>
</dbReference>
<evidence type="ECO:0000256" key="4">
    <source>
        <dbReference type="ARBA" id="ARBA00010763"/>
    </source>
</evidence>
<dbReference type="RefSeq" id="WP_071745436.1">
    <property type="nucleotide sequence ID" value="NZ_MACH01000079.1"/>
</dbReference>
<evidence type="ECO:0000256" key="1">
    <source>
        <dbReference type="ARBA" id="ARBA00001946"/>
    </source>
</evidence>
<dbReference type="Pfam" id="PF03453">
    <property type="entry name" value="MoeA_N"/>
    <property type="match status" value="1"/>
</dbReference>
<comment type="pathway">
    <text evidence="3 13">Cofactor biosynthesis; molybdopterin biosynthesis.</text>
</comment>
<keyword evidence="10 13" id="KW-0460">Magnesium</keyword>
<gene>
    <name evidence="15" type="ORF">BAQ49_05635</name>
</gene>
<dbReference type="SUPFAM" id="SSF53218">
    <property type="entry name" value="Molybdenum cofactor biosynthesis proteins"/>
    <property type="match status" value="1"/>
</dbReference>
<dbReference type="GO" id="GO:0006777">
    <property type="term" value="P:Mo-molybdopterin cofactor biosynthetic process"/>
    <property type="evidence" value="ECO:0007669"/>
    <property type="project" value="UniProtKB-UniRule"/>
</dbReference>
<dbReference type="FunFam" id="2.40.340.10:FF:000002">
    <property type="entry name" value="Molybdopterin molybdenumtransferase"/>
    <property type="match status" value="1"/>
</dbReference>
<dbReference type="Gene3D" id="3.40.980.10">
    <property type="entry name" value="MoaB/Mog-like domain"/>
    <property type="match status" value="1"/>
</dbReference>
<name>A0AA44KWG5_9BACI</name>
<dbReference type="InterPro" id="IPR036688">
    <property type="entry name" value="MoeA_C_domain_IV_sf"/>
</dbReference>
<accession>A0AA44KWG5</accession>
<dbReference type="CDD" id="cd00887">
    <property type="entry name" value="MoeA"/>
    <property type="match status" value="1"/>
</dbReference>
<dbReference type="SUPFAM" id="SSF63882">
    <property type="entry name" value="MoeA N-terminal region -like"/>
    <property type="match status" value="1"/>
</dbReference>
<dbReference type="FunFam" id="2.170.190.11:FF:000001">
    <property type="entry name" value="Molybdopterin molybdenumtransferase"/>
    <property type="match status" value="1"/>
</dbReference>
<sequence length="429" mass="46928">MLEKRIPIPVAEAVARVMEYAYQGETEKVSLIDSYGRILGEDVVADHDVPHFDRSPYDGFAIRAEDTKEASSSNPIKFEVIGEIGAGYVFTGEVKTFQAVRIMTGAAIPAGCNAVIMLELTESFEENEKTYIKLKRSFASGDNISFKGEDVKKNAILVKKGTSINPGVAALLATFGYSSVYVVRQPVIGIITTGSELLEVHEQLKPGKIRNSNSYMIAAQIERAGGVVQYYGQFADNLETCYNTVKKSMKEVDILITTGGVSVGDYDYLPAIYERLQANVLFNKIAMRPGSVTTVAEVEGKLLFGLSGNPSACYVGCELFVRPVIGTYLHREDPHVHRVEAILQKDFPKANPFTRFVRGRVEIVDGQLQVTPVGLDKSSAISSLAEANACIILPGGTRGFEAGVTVSVLLLELNVGCEWPWEEPFRSYK</sequence>
<dbReference type="NCBIfam" id="NF045515">
    <property type="entry name" value="Glp_gephyrin"/>
    <property type="match status" value="1"/>
</dbReference>
<comment type="function">
    <text evidence="2 13">Catalyzes the insertion of molybdate into adenylated molybdopterin with the concomitant release of AMP.</text>
</comment>
<dbReference type="Proteomes" id="UP000183185">
    <property type="component" value="Unassembled WGS sequence"/>
</dbReference>
<keyword evidence="7 13" id="KW-0500">Molybdenum</keyword>
<dbReference type="SMART" id="SM00852">
    <property type="entry name" value="MoCF_biosynth"/>
    <property type="match status" value="1"/>
</dbReference>
<evidence type="ECO:0000256" key="12">
    <source>
        <dbReference type="ARBA" id="ARBA00047317"/>
    </source>
</evidence>
<evidence type="ECO:0000313" key="16">
    <source>
        <dbReference type="Proteomes" id="UP000183185"/>
    </source>
</evidence>
<comment type="cofactor">
    <cofactor evidence="1 13">
        <name>Mg(2+)</name>
        <dbReference type="ChEBI" id="CHEBI:18420"/>
    </cofactor>
</comment>
<evidence type="ECO:0000259" key="14">
    <source>
        <dbReference type="SMART" id="SM00852"/>
    </source>
</evidence>
<reference evidence="15 16" key="1">
    <citation type="submission" date="2016-06" db="EMBL/GenBank/DDBJ databases">
        <title>First insights into the genetic diversity and population structure of in the Bacillus cereus group bacteria from diverse marine environments.</title>
        <authorList>
            <person name="Liu Y."/>
            <person name="Lai Q."/>
            <person name="Shao Z."/>
        </authorList>
    </citation>
    <scope>NUCLEOTIDE SEQUENCE [LARGE SCALE GENOMIC DNA]</scope>
    <source>
        <strain evidence="15 16">TD42</strain>
    </source>
</reference>
<dbReference type="Gene3D" id="2.170.190.11">
    <property type="entry name" value="Molybdopterin biosynthesis moea protein, domain 3"/>
    <property type="match status" value="1"/>
</dbReference>
<evidence type="ECO:0000256" key="8">
    <source>
        <dbReference type="ARBA" id="ARBA00022679"/>
    </source>
</evidence>
<organism evidence="15 16">
    <name type="scientific">Bacillus proteolyticus</name>
    <dbReference type="NCBI Taxonomy" id="2026192"/>
    <lineage>
        <taxon>Bacteria</taxon>
        <taxon>Bacillati</taxon>
        <taxon>Bacillota</taxon>
        <taxon>Bacilli</taxon>
        <taxon>Bacillales</taxon>
        <taxon>Bacillaceae</taxon>
        <taxon>Bacillus</taxon>
        <taxon>Bacillus cereus group</taxon>
    </lineage>
</organism>
<dbReference type="Pfam" id="PF03454">
    <property type="entry name" value="MoeA_C"/>
    <property type="match status" value="1"/>
</dbReference>
<dbReference type="GO" id="GO:0046872">
    <property type="term" value="F:metal ion binding"/>
    <property type="evidence" value="ECO:0007669"/>
    <property type="project" value="UniProtKB-UniRule"/>
</dbReference>
<feature type="domain" description="MoaB/Mog" evidence="14">
    <location>
        <begin position="189"/>
        <end position="327"/>
    </location>
</feature>